<evidence type="ECO:0000313" key="2">
    <source>
        <dbReference type="EMBL" id="MFI2233111.1"/>
    </source>
</evidence>
<dbReference type="InterPro" id="IPR036689">
    <property type="entry name" value="ESAT-6-like_sf"/>
</dbReference>
<evidence type="ECO:0000256" key="1">
    <source>
        <dbReference type="SAM" id="Phobius"/>
    </source>
</evidence>
<keyword evidence="1" id="KW-0812">Transmembrane</keyword>
<keyword evidence="3" id="KW-1185">Reference proteome</keyword>
<feature type="transmembrane region" description="Helical" evidence="1">
    <location>
        <begin position="172"/>
        <end position="192"/>
    </location>
</feature>
<comment type="caution">
    <text evidence="2">The sequence shown here is derived from an EMBL/GenBank/DDBJ whole genome shotgun (WGS) entry which is preliminary data.</text>
</comment>
<sequence length="241" mass="25150">MAGAPVEKLAEPALEDPMNDKFEFLVTSNEISPTYWACTWLKNVVGVDPVEWFSQKVAGDWEALQRAGVAVENLAAYNTSFAIEVENAAKAVDPTWDGNAAMNAQTYFGELAAAVTAQVDALNAVADEIKNYANAAYYGAKTIGDSVQTLLDIGAIAIIEWAAVKVSAATGVGVVATAALVAAATLTTLRAIAEFNMMVSKLSALYIGLEGTAGLVYAGLGAIQSGDLPTLPQKSYDHPGA</sequence>
<protein>
    <recommendedName>
        <fullName evidence="4">ESX-1 secretion-associated protein EspA/EspE-like domain-containing protein</fullName>
    </recommendedName>
</protein>
<keyword evidence="1" id="KW-0472">Membrane</keyword>
<proteinExistence type="predicted"/>
<dbReference type="Gene3D" id="1.10.287.1060">
    <property type="entry name" value="ESAT-6-like"/>
    <property type="match status" value="1"/>
</dbReference>
<evidence type="ECO:0008006" key="4">
    <source>
        <dbReference type="Google" id="ProtNLM"/>
    </source>
</evidence>
<evidence type="ECO:0000313" key="3">
    <source>
        <dbReference type="Proteomes" id="UP001611494"/>
    </source>
</evidence>
<reference evidence="2 3" key="1">
    <citation type="submission" date="2024-10" db="EMBL/GenBank/DDBJ databases">
        <title>The Natural Products Discovery Center: Release of the First 8490 Sequenced Strains for Exploring Actinobacteria Biosynthetic Diversity.</title>
        <authorList>
            <person name="Kalkreuter E."/>
            <person name="Kautsar S.A."/>
            <person name="Yang D."/>
            <person name="Bader C.D."/>
            <person name="Teijaro C.N."/>
            <person name="Fluegel L."/>
            <person name="Davis C.M."/>
            <person name="Simpson J.R."/>
            <person name="Lauterbach L."/>
            <person name="Steele A.D."/>
            <person name="Gui C."/>
            <person name="Meng S."/>
            <person name="Li G."/>
            <person name="Viehrig K."/>
            <person name="Ye F."/>
            <person name="Su P."/>
            <person name="Kiefer A.F."/>
            <person name="Nichols A."/>
            <person name="Cepeda A.J."/>
            <person name="Yan W."/>
            <person name="Fan B."/>
            <person name="Jiang Y."/>
            <person name="Adhikari A."/>
            <person name="Zheng C.-J."/>
            <person name="Schuster L."/>
            <person name="Cowan T.M."/>
            <person name="Smanski M.J."/>
            <person name="Chevrette M.G."/>
            <person name="De Carvalho L.P.S."/>
            <person name="Shen B."/>
        </authorList>
    </citation>
    <scope>NUCLEOTIDE SEQUENCE [LARGE SCALE GENOMIC DNA]</scope>
    <source>
        <strain evidence="2 3">NPDC019377</strain>
    </source>
</reference>
<feature type="transmembrane region" description="Helical" evidence="1">
    <location>
        <begin position="204"/>
        <end position="223"/>
    </location>
</feature>
<accession>A0ABW7W2U0</accession>
<organism evidence="2 3">
    <name type="scientific">Nocardia testacea</name>
    <dbReference type="NCBI Taxonomy" id="248551"/>
    <lineage>
        <taxon>Bacteria</taxon>
        <taxon>Bacillati</taxon>
        <taxon>Actinomycetota</taxon>
        <taxon>Actinomycetes</taxon>
        <taxon>Mycobacteriales</taxon>
        <taxon>Nocardiaceae</taxon>
        <taxon>Nocardia</taxon>
    </lineage>
</organism>
<dbReference type="RefSeq" id="WP_397065111.1">
    <property type="nucleotide sequence ID" value="NZ_JBIRYL010000011.1"/>
</dbReference>
<dbReference type="Proteomes" id="UP001611494">
    <property type="component" value="Unassembled WGS sequence"/>
</dbReference>
<name>A0ABW7W2U0_9NOCA</name>
<dbReference type="EMBL" id="JBIRYL010000011">
    <property type="protein sequence ID" value="MFI2233111.1"/>
    <property type="molecule type" value="Genomic_DNA"/>
</dbReference>
<dbReference type="SUPFAM" id="SSF140453">
    <property type="entry name" value="EsxAB dimer-like"/>
    <property type="match status" value="1"/>
</dbReference>
<keyword evidence="1" id="KW-1133">Transmembrane helix</keyword>
<gene>
    <name evidence="2" type="ORF">ACH49Z_25000</name>
</gene>